<accession>A0AAV5ITJ6</accession>
<reference evidence="2 3" key="1">
    <citation type="journal article" date="2021" name="Commun. Biol.">
        <title>The genome of Shorea leprosula (Dipterocarpaceae) highlights the ecological relevance of drought in aseasonal tropical rainforests.</title>
        <authorList>
            <person name="Ng K.K.S."/>
            <person name="Kobayashi M.J."/>
            <person name="Fawcett J.A."/>
            <person name="Hatakeyama M."/>
            <person name="Paape T."/>
            <person name="Ng C.H."/>
            <person name="Ang C.C."/>
            <person name="Tnah L.H."/>
            <person name="Lee C.T."/>
            <person name="Nishiyama T."/>
            <person name="Sese J."/>
            <person name="O'Brien M.J."/>
            <person name="Copetti D."/>
            <person name="Mohd Noor M.I."/>
            <person name="Ong R.C."/>
            <person name="Putra M."/>
            <person name="Sireger I.Z."/>
            <person name="Indrioko S."/>
            <person name="Kosugi Y."/>
            <person name="Izuno A."/>
            <person name="Isagi Y."/>
            <person name="Lee S.L."/>
            <person name="Shimizu K.K."/>
        </authorList>
    </citation>
    <scope>NUCLEOTIDE SEQUENCE [LARGE SCALE GENOMIC DNA]</scope>
    <source>
        <strain evidence="2">214</strain>
    </source>
</reference>
<dbReference type="Proteomes" id="UP001054252">
    <property type="component" value="Unassembled WGS sequence"/>
</dbReference>
<evidence type="ECO:0000313" key="3">
    <source>
        <dbReference type="Proteomes" id="UP001054252"/>
    </source>
</evidence>
<comment type="caution">
    <text evidence="2">The sequence shown here is derived from an EMBL/GenBank/DDBJ whole genome shotgun (WGS) entry which is preliminary data.</text>
</comment>
<feature type="region of interest" description="Disordered" evidence="1">
    <location>
        <begin position="28"/>
        <end position="47"/>
    </location>
</feature>
<organism evidence="2 3">
    <name type="scientific">Rubroshorea leprosula</name>
    <dbReference type="NCBI Taxonomy" id="152421"/>
    <lineage>
        <taxon>Eukaryota</taxon>
        <taxon>Viridiplantae</taxon>
        <taxon>Streptophyta</taxon>
        <taxon>Embryophyta</taxon>
        <taxon>Tracheophyta</taxon>
        <taxon>Spermatophyta</taxon>
        <taxon>Magnoliopsida</taxon>
        <taxon>eudicotyledons</taxon>
        <taxon>Gunneridae</taxon>
        <taxon>Pentapetalae</taxon>
        <taxon>rosids</taxon>
        <taxon>malvids</taxon>
        <taxon>Malvales</taxon>
        <taxon>Dipterocarpaceae</taxon>
        <taxon>Rubroshorea</taxon>
    </lineage>
</organism>
<keyword evidence="3" id="KW-1185">Reference proteome</keyword>
<evidence type="ECO:0000313" key="2">
    <source>
        <dbReference type="EMBL" id="GKV01910.1"/>
    </source>
</evidence>
<evidence type="ECO:0000256" key="1">
    <source>
        <dbReference type="SAM" id="MobiDB-lite"/>
    </source>
</evidence>
<dbReference type="AlphaFoldDB" id="A0AAV5ITJ6"/>
<sequence>MLPCARFVILCRYRFEFSKRGKVRIVPPALRKPPGDGSKSTQQITPHDIHDNTYERGFFYSL</sequence>
<dbReference type="EMBL" id="BPVZ01000018">
    <property type="protein sequence ID" value="GKV01910.1"/>
    <property type="molecule type" value="Genomic_DNA"/>
</dbReference>
<protein>
    <submittedName>
        <fullName evidence="2">Uncharacterized protein</fullName>
    </submittedName>
</protein>
<gene>
    <name evidence="2" type="ORF">SLEP1_g14422</name>
</gene>
<proteinExistence type="predicted"/>
<name>A0AAV5ITJ6_9ROSI</name>